<accession>A0AAV7TA39</accession>
<dbReference type="EMBL" id="JANPWB010000007">
    <property type="protein sequence ID" value="KAJ1173166.1"/>
    <property type="molecule type" value="Genomic_DNA"/>
</dbReference>
<evidence type="ECO:0000313" key="2">
    <source>
        <dbReference type="Proteomes" id="UP001066276"/>
    </source>
</evidence>
<reference evidence="1" key="1">
    <citation type="journal article" date="2022" name="bioRxiv">
        <title>Sequencing and chromosome-scale assembly of the giantPleurodeles waltlgenome.</title>
        <authorList>
            <person name="Brown T."/>
            <person name="Elewa A."/>
            <person name="Iarovenko S."/>
            <person name="Subramanian E."/>
            <person name="Araus A.J."/>
            <person name="Petzold A."/>
            <person name="Susuki M."/>
            <person name="Suzuki K.-i.T."/>
            <person name="Hayashi T."/>
            <person name="Toyoda A."/>
            <person name="Oliveira C."/>
            <person name="Osipova E."/>
            <person name="Leigh N.D."/>
            <person name="Simon A."/>
            <person name="Yun M.H."/>
        </authorList>
    </citation>
    <scope>NUCLEOTIDE SEQUENCE</scope>
    <source>
        <strain evidence="1">20211129_DDA</strain>
        <tissue evidence="1">Liver</tissue>
    </source>
</reference>
<name>A0AAV7TA39_PLEWA</name>
<dbReference type="Proteomes" id="UP001066276">
    <property type="component" value="Chromosome 4_1"/>
</dbReference>
<evidence type="ECO:0000313" key="1">
    <source>
        <dbReference type="EMBL" id="KAJ1173166.1"/>
    </source>
</evidence>
<protein>
    <submittedName>
        <fullName evidence="1">Uncharacterized protein</fullName>
    </submittedName>
</protein>
<proteinExistence type="predicted"/>
<comment type="caution">
    <text evidence="1">The sequence shown here is derived from an EMBL/GenBank/DDBJ whole genome shotgun (WGS) entry which is preliminary data.</text>
</comment>
<organism evidence="1 2">
    <name type="scientific">Pleurodeles waltl</name>
    <name type="common">Iberian ribbed newt</name>
    <dbReference type="NCBI Taxonomy" id="8319"/>
    <lineage>
        <taxon>Eukaryota</taxon>
        <taxon>Metazoa</taxon>
        <taxon>Chordata</taxon>
        <taxon>Craniata</taxon>
        <taxon>Vertebrata</taxon>
        <taxon>Euteleostomi</taxon>
        <taxon>Amphibia</taxon>
        <taxon>Batrachia</taxon>
        <taxon>Caudata</taxon>
        <taxon>Salamandroidea</taxon>
        <taxon>Salamandridae</taxon>
        <taxon>Pleurodelinae</taxon>
        <taxon>Pleurodeles</taxon>
    </lineage>
</organism>
<gene>
    <name evidence="1" type="ORF">NDU88_005007</name>
</gene>
<dbReference type="AlphaFoldDB" id="A0AAV7TA39"/>
<keyword evidence="2" id="KW-1185">Reference proteome</keyword>
<sequence length="66" mass="7198">MITRDTWASDGRCAEPDGTISRWITAAGKAQGSEAAAAHERKADIIQLVLRTGRRHRTLVRAVAVK</sequence>